<evidence type="ECO:0000313" key="5">
    <source>
        <dbReference type="EMBL" id="CAG8565676.1"/>
    </source>
</evidence>
<dbReference type="PANTHER" id="PTHR11739">
    <property type="entry name" value="CITRATE SYNTHASE"/>
    <property type="match status" value="1"/>
</dbReference>
<comment type="similarity">
    <text evidence="1 4">Belongs to the citrate synthase family.</text>
</comment>
<evidence type="ECO:0000256" key="1">
    <source>
        <dbReference type="ARBA" id="ARBA00010566"/>
    </source>
</evidence>
<feature type="non-terminal residue" evidence="5">
    <location>
        <position position="397"/>
    </location>
</feature>
<dbReference type="InterPro" id="IPR016142">
    <property type="entry name" value="Citrate_synth-like_lrg_a-sub"/>
</dbReference>
<dbReference type="Gene3D" id="1.10.230.10">
    <property type="entry name" value="Cytochrome P450-Terp, domain 2"/>
    <property type="match status" value="1"/>
</dbReference>
<dbReference type="PROSITE" id="PS00480">
    <property type="entry name" value="CITRATE_SYNTHASE"/>
    <property type="match status" value="1"/>
</dbReference>
<dbReference type="PRINTS" id="PR00143">
    <property type="entry name" value="CITRTSNTHASE"/>
</dbReference>
<accession>A0A9N9BIE5</accession>
<feature type="active site" evidence="3">
    <location>
        <position position="333"/>
    </location>
</feature>
<evidence type="ECO:0000313" key="6">
    <source>
        <dbReference type="Proteomes" id="UP000789572"/>
    </source>
</evidence>
<dbReference type="GO" id="GO:0005975">
    <property type="term" value="P:carbohydrate metabolic process"/>
    <property type="evidence" value="ECO:0007669"/>
    <property type="project" value="TreeGrafter"/>
</dbReference>
<dbReference type="GO" id="GO:0006101">
    <property type="term" value="P:citrate metabolic process"/>
    <property type="evidence" value="ECO:0007669"/>
    <property type="project" value="InterPro"/>
</dbReference>
<dbReference type="Pfam" id="PF00285">
    <property type="entry name" value="Citrate_synt"/>
    <property type="match status" value="1"/>
</dbReference>
<reference evidence="5" key="1">
    <citation type="submission" date="2021-06" db="EMBL/GenBank/DDBJ databases">
        <authorList>
            <person name="Kallberg Y."/>
            <person name="Tangrot J."/>
            <person name="Rosling A."/>
        </authorList>
    </citation>
    <scope>NUCLEOTIDE SEQUENCE</scope>
    <source>
        <strain evidence="5">IA702</strain>
    </source>
</reference>
<dbReference type="Proteomes" id="UP000789572">
    <property type="component" value="Unassembled WGS sequence"/>
</dbReference>
<protein>
    <recommendedName>
        <fullName evidence="4">Citrate synthase</fullName>
    </recommendedName>
</protein>
<dbReference type="PANTHER" id="PTHR11739:SF8">
    <property type="entry name" value="CITRATE SYNTHASE, MITOCHONDRIAL"/>
    <property type="match status" value="1"/>
</dbReference>
<gene>
    <name evidence="5" type="ORF">POCULU_LOCUS5735</name>
</gene>
<dbReference type="InterPro" id="IPR002020">
    <property type="entry name" value="Citrate_synthase"/>
</dbReference>
<dbReference type="EMBL" id="CAJVPJ010000923">
    <property type="protein sequence ID" value="CAG8565676.1"/>
    <property type="molecule type" value="Genomic_DNA"/>
</dbReference>
<dbReference type="Gene3D" id="1.10.580.10">
    <property type="entry name" value="Citrate Synthase, domain 1"/>
    <property type="match status" value="1"/>
</dbReference>
<dbReference type="InterPro" id="IPR036969">
    <property type="entry name" value="Citrate_synthase_sf"/>
</dbReference>
<dbReference type="FunFam" id="1.10.230.10:FF:000001">
    <property type="entry name" value="Citrate synthase"/>
    <property type="match status" value="1"/>
</dbReference>
<proteinExistence type="inferred from homology"/>
<dbReference type="AlphaFoldDB" id="A0A9N9BIE5"/>
<organism evidence="5 6">
    <name type="scientific">Paraglomus occultum</name>
    <dbReference type="NCBI Taxonomy" id="144539"/>
    <lineage>
        <taxon>Eukaryota</taxon>
        <taxon>Fungi</taxon>
        <taxon>Fungi incertae sedis</taxon>
        <taxon>Mucoromycota</taxon>
        <taxon>Glomeromycotina</taxon>
        <taxon>Glomeromycetes</taxon>
        <taxon>Paraglomerales</taxon>
        <taxon>Paraglomeraceae</taxon>
        <taxon>Paraglomus</taxon>
    </lineage>
</organism>
<sequence length="397" mass="44650">QRIWELKGLIWEGSVLDPEEGIRFRGLTIPECQKVLPKVPGGEEPLPEGLFWLLATGEVPTEDQVKQLSLEWAARAALPKFVEEMIDLCPNTLHPMSQFSLAITALQHESNFAAAYQKGVNKSEYWSYVFEDAMDLIAKLPNIAGRIYRNVFKDGKVAPIEKDKDYSYNLANVLGFAGDAQFVELLRLYLTIHSDHEGGNVSAHTTRLVGSALSDPYLSFAAAMDGLAGPLHGLANQEVIRWVLKLRDEIGENPSDDTIKEYVWNTLKSGQVVPGYGHAVLRKTDPRYMAQREFCLRHLPNDPLFKIVSQLYNLVPGVLEEHGKTKNPWPNVDAHSGVVLQHFGLVEQNFYTVLFGVSRCLGVMPQLIWDRALGFPIERPKSYSTEMIKKIFEEQSS</sequence>
<feature type="active site" evidence="3">
    <location>
        <position position="278"/>
    </location>
</feature>
<dbReference type="GO" id="GO:0046912">
    <property type="term" value="F:acyltransferase activity, acyl groups converted into alkyl on transfer"/>
    <property type="evidence" value="ECO:0007669"/>
    <property type="project" value="InterPro"/>
</dbReference>
<dbReference type="NCBIfam" id="TIGR01793">
    <property type="entry name" value="cit_synth_euk"/>
    <property type="match status" value="1"/>
</dbReference>
<dbReference type="InterPro" id="IPR019810">
    <property type="entry name" value="Citrate_synthase_AS"/>
</dbReference>
<feature type="active site" evidence="3">
    <location>
        <position position="232"/>
    </location>
</feature>
<evidence type="ECO:0000256" key="2">
    <source>
        <dbReference type="ARBA" id="ARBA00022679"/>
    </source>
</evidence>
<keyword evidence="2 4" id="KW-0808">Transferase</keyword>
<name>A0A9N9BIE5_9GLOM</name>
<dbReference type="SUPFAM" id="SSF48256">
    <property type="entry name" value="Citrate synthase"/>
    <property type="match status" value="1"/>
</dbReference>
<dbReference type="NCBIfam" id="NF007128">
    <property type="entry name" value="PRK09569.1"/>
    <property type="match status" value="1"/>
</dbReference>
<evidence type="ECO:0000256" key="4">
    <source>
        <dbReference type="RuleBase" id="RU000441"/>
    </source>
</evidence>
<dbReference type="InterPro" id="IPR010109">
    <property type="entry name" value="Citrate_synthase_euk"/>
</dbReference>
<comment type="caution">
    <text evidence="5">The sequence shown here is derived from an EMBL/GenBank/DDBJ whole genome shotgun (WGS) entry which is preliminary data.</text>
</comment>
<evidence type="ECO:0000256" key="3">
    <source>
        <dbReference type="PIRSR" id="PIRSR610109-1"/>
    </source>
</evidence>
<dbReference type="InterPro" id="IPR016143">
    <property type="entry name" value="Citrate_synth-like_sm_a-sub"/>
</dbReference>
<keyword evidence="6" id="KW-1185">Reference proteome</keyword>
<dbReference type="FunFam" id="1.10.580.10:FF:000001">
    <property type="entry name" value="Citrate synthase"/>
    <property type="match status" value="1"/>
</dbReference>
<dbReference type="OrthoDB" id="8017587at2759"/>
<dbReference type="GO" id="GO:0006099">
    <property type="term" value="P:tricarboxylic acid cycle"/>
    <property type="evidence" value="ECO:0007669"/>
    <property type="project" value="InterPro"/>
</dbReference>
<dbReference type="GO" id="GO:0005759">
    <property type="term" value="C:mitochondrial matrix"/>
    <property type="evidence" value="ECO:0007669"/>
    <property type="project" value="TreeGrafter"/>
</dbReference>